<evidence type="ECO:0000313" key="9">
    <source>
        <dbReference type="EMBL" id="SZD74075.1"/>
    </source>
</evidence>
<evidence type="ECO:0000256" key="2">
    <source>
        <dbReference type="ARBA" id="ARBA00006285"/>
    </source>
</evidence>
<organism evidence="9 10">
    <name type="scientific">Candidatus Ornithobacterium hominis</name>
    <dbReference type="NCBI Taxonomy" id="2497989"/>
    <lineage>
        <taxon>Bacteria</taxon>
        <taxon>Pseudomonadati</taxon>
        <taxon>Bacteroidota</taxon>
        <taxon>Flavobacteriia</taxon>
        <taxon>Flavobacteriales</taxon>
        <taxon>Weeksellaceae</taxon>
        <taxon>Ornithobacterium</taxon>
    </lineage>
</organism>
<keyword evidence="5 9" id="KW-0326">Glycosidase</keyword>
<keyword evidence="4 9" id="KW-0378">Hydrolase</keyword>
<dbReference type="PANTHER" id="PTHR22600:SF57">
    <property type="entry name" value="BETA-N-ACETYLHEXOSAMINIDASE"/>
    <property type="match status" value="1"/>
</dbReference>
<comment type="catalytic activity">
    <reaction evidence="1">
        <text>Hydrolysis of terminal non-reducing N-acetyl-D-hexosamine residues in N-acetyl-beta-D-hexosaminides.</text>
        <dbReference type="EC" id="3.2.1.52"/>
    </reaction>
</comment>
<dbReference type="Proteomes" id="UP000262142">
    <property type="component" value="Unassembled WGS sequence"/>
</dbReference>
<dbReference type="AlphaFoldDB" id="A0A383U2K9"/>
<dbReference type="GO" id="GO:0004563">
    <property type="term" value="F:beta-N-acetylhexosaminidase activity"/>
    <property type="evidence" value="ECO:0007669"/>
    <property type="project" value="UniProtKB-EC"/>
</dbReference>
<dbReference type="GO" id="GO:0005975">
    <property type="term" value="P:carbohydrate metabolic process"/>
    <property type="evidence" value="ECO:0007669"/>
    <property type="project" value="InterPro"/>
</dbReference>
<dbReference type="EMBL" id="UNSC01000007">
    <property type="protein sequence ID" value="SZD74075.1"/>
    <property type="molecule type" value="Genomic_DNA"/>
</dbReference>
<evidence type="ECO:0000256" key="6">
    <source>
        <dbReference type="PIRSR" id="PIRSR625705-1"/>
    </source>
</evidence>
<dbReference type="InterPro" id="IPR025705">
    <property type="entry name" value="Beta_hexosaminidase_sua/sub"/>
</dbReference>
<keyword evidence="10" id="KW-1185">Reference proteome</keyword>
<evidence type="ECO:0000256" key="1">
    <source>
        <dbReference type="ARBA" id="ARBA00001231"/>
    </source>
</evidence>
<dbReference type="SUPFAM" id="SSF51445">
    <property type="entry name" value="(Trans)glycosidases"/>
    <property type="match status" value="1"/>
</dbReference>
<accession>A0A383U2K9</accession>
<evidence type="ECO:0000259" key="7">
    <source>
        <dbReference type="Pfam" id="PF00728"/>
    </source>
</evidence>
<evidence type="ECO:0000313" key="10">
    <source>
        <dbReference type="Proteomes" id="UP000262142"/>
    </source>
</evidence>
<name>A0A383U2K9_9FLAO</name>
<evidence type="ECO:0000256" key="3">
    <source>
        <dbReference type="ARBA" id="ARBA00012663"/>
    </source>
</evidence>
<dbReference type="GO" id="GO:0030203">
    <property type="term" value="P:glycosaminoglycan metabolic process"/>
    <property type="evidence" value="ECO:0007669"/>
    <property type="project" value="TreeGrafter"/>
</dbReference>
<dbReference type="CDD" id="cd06563">
    <property type="entry name" value="GH20_chitobiase-like"/>
    <property type="match status" value="1"/>
</dbReference>
<feature type="domain" description="Glycoside hydrolase family 20 catalytic" evidence="7">
    <location>
        <begin position="153"/>
        <end position="504"/>
    </location>
</feature>
<feature type="active site" description="Proton donor" evidence="6">
    <location>
        <position position="331"/>
    </location>
</feature>
<dbReference type="PRINTS" id="PR00738">
    <property type="entry name" value="GLHYDRLASE20"/>
</dbReference>
<protein>
    <recommendedName>
        <fullName evidence="3">beta-N-acetylhexosaminidase</fullName>
        <ecNumber evidence="3">3.2.1.52</ecNumber>
    </recommendedName>
</protein>
<reference evidence="9 10" key="1">
    <citation type="submission" date="2018-09" db="EMBL/GenBank/DDBJ databases">
        <authorList>
            <consortium name="Pathogen Informatics"/>
        </authorList>
    </citation>
    <scope>NUCLEOTIDE SEQUENCE [LARGE SCALE GENOMIC DNA]</scope>
    <source>
        <strain evidence="9 10">OH-22767</strain>
    </source>
</reference>
<dbReference type="PANTHER" id="PTHR22600">
    <property type="entry name" value="BETA-HEXOSAMINIDASE"/>
    <property type="match status" value="1"/>
</dbReference>
<feature type="domain" description="Beta-hexosaminidase bacterial type N-terminal" evidence="8">
    <location>
        <begin position="21"/>
        <end position="149"/>
    </location>
</feature>
<evidence type="ECO:0000259" key="8">
    <source>
        <dbReference type="Pfam" id="PF02838"/>
    </source>
</evidence>
<dbReference type="Pfam" id="PF02838">
    <property type="entry name" value="Glyco_hydro_20b"/>
    <property type="match status" value="1"/>
</dbReference>
<proteinExistence type="inferred from homology"/>
<dbReference type="Pfam" id="PF00728">
    <property type="entry name" value="Glyco_hydro_20"/>
    <property type="match status" value="1"/>
</dbReference>
<dbReference type="EC" id="3.2.1.52" evidence="3"/>
<dbReference type="RefSeq" id="WP_119059711.1">
    <property type="nucleotide sequence ID" value="NZ_UNSC01000007.1"/>
</dbReference>
<sequence length="666" mass="77086">MSKVYYFAIFFFSLFFLNAQISIIPQPQKITEKNGFFKLTPKTKLYFSQKPEESILLLIDQFRENTGLQLDQNKKSGLHRLNFLIKPKENLAPGGYKLNISPEKIEVIAQNQLGWFHALQSIRQLLPLPIEKHDNQLKSWELPAVEILDFPQYTWRGFMLDVSRTFFDTNVVKKYLDLMAIYKMNTFHWHLTDDQGWRIEIKKYPELTSPKTTAFHHTENQPSMRSGFYTQDEIKEVVKYARDRNITIVPEIDIPGHSWPVLLVYPELGVNKNTYPNHIFPFVSSWGYWGNQFTPNTLDPTKEDVYAFLKNVFTELAELFPGKYIHFGGDEVKHEFWKKEAHVAEFMKKNNLKNVHELQSYFVTRVSDIIQGLGKKPIGWNDILENDAHLPKGTAIMSWLGAKAVKEATSKGFGAVATPYSHVYLDITQADRNDGTMSDLAYRHINSIDKIYEYNPAENLNPEERKLLLGVQGNFWSALAQDIKDLNVQVLPRLIAIAELGWTSTENKNFSSFQKRLEKEKKRLDLLKFDYYEPGGYIVNHWNPEMISEEYQYLSFDVTPKVYANGTAMAGFFFTQGENYLEIDGATLLENDKIISEDLHHALADTFRGTNKVKPFYFNFDIKNYNPKATYTVQAKVRSVGGTDSFGNFTFRLNPDTPFEVTEADK</sequence>
<dbReference type="SUPFAM" id="SSF55545">
    <property type="entry name" value="beta-N-acetylhexosaminidase-like domain"/>
    <property type="match status" value="1"/>
</dbReference>
<dbReference type="Gene3D" id="3.20.20.80">
    <property type="entry name" value="Glycosidases"/>
    <property type="match status" value="1"/>
</dbReference>
<evidence type="ECO:0000256" key="5">
    <source>
        <dbReference type="ARBA" id="ARBA00023295"/>
    </source>
</evidence>
<gene>
    <name evidence="9" type="primary">exo I_3</name>
    <name evidence="9" type="ORF">SAMEA104719789_01533</name>
</gene>
<evidence type="ECO:0000256" key="4">
    <source>
        <dbReference type="ARBA" id="ARBA00022801"/>
    </source>
</evidence>
<dbReference type="OrthoDB" id="9763537at2"/>
<dbReference type="InterPro" id="IPR029018">
    <property type="entry name" value="Hex-like_dom2"/>
</dbReference>
<dbReference type="InterPro" id="IPR015882">
    <property type="entry name" value="HEX_bac_N"/>
</dbReference>
<dbReference type="InterPro" id="IPR015883">
    <property type="entry name" value="Glyco_hydro_20_cat"/>
</dbReference>
<dbReference type="Gene3D" id="3.30.379.10">
    <property type="entry name" value="Chitobiase/beta-hexosaminidase domain 2-like"/>
    <property type="match status" value="1"/>
</dbReference>
<dbReference type="InterPro" id="IPR017853">
    <property type="entry name" value="GH"/>
</dbReference>
<comment type="similarity">
    <text evidence="2">Belongs to the glycosyl hydrolase 20 family.</text>
</comment>
<dbReference type="GO" id="GO:0016020">
    <property type="term" value="C:membrane"/>
    <property type="evidence" value="ECO:0007669"/>
    <property type="project" value="TreeGrafter"/>
</dbReference>